<dbReference type="SUPFAM" id="SSF53756">
    <property type="entry name" value="UDP-Glycosyltransferase/glycogen phosphorylase"/>
    <property type="match status" value="1"/>
</dbReference>
<comment type="similarity">
    <text evidence="2 11">Belongs to the LpxB family.</text>
</comment>
<evidence type="ECO:0000313" key="12">
    <source>
        <dbReference type="EMBL" id="TLM76235.1"/>
    </source>
</evidence>
<evidence type="ECO:0000256" key="9">
    <source>
        <dbReference type="ARBA" id="ARBA00023098"/>
    </source>
</evidence>
<evidence type="ECO:0000256" key="8">
    <source>
        <dbReference type="ARBA" id="ARBA00022679"/>
    </source>
</evidence>
<dbReference type="InterPro" id="IPR003835">
    <property type="entry name" value="Glyco_trans_19"/>
</dbReference>
<evidence type="ECO:0000256" key="4">
    <source>
        <dbReference type="ARBA" id="ARBA00020902"/>
    </source>
</evidence>
<dbReference type="Proteomes" id="UP000306791">
    <property type="component" value="Unassembled WGS sequence"/>
</dbReference>
<sequence>MDRFSAKFYARNSPLKAPGSETRTLRVGILAGEASGDILGAGLIAALKKRFSAVEVRGIAGPRMQALGAESLFPMDRLSVMGLVEPLKRLPELLRIRRTLRENFLADPPDVFIGIDSPDFNLGLEEALRSAGIPTVHYVSPSVWAWRQGRIKKIARAVDHMLTLLPFEADFYREHQVPVTFVGHPLADEIPLDVDVAAARQALGFAPEDEVVALLPGSRGGEVRLLGPLFLQAALWCSQRRPGLKFVLPAASPDRKAQIEQQLSQLAGIEALPLTVLDGNSQQALAAADAVLIASGTATLETMLMNKPMVVAYKMAPLTYAIFSRMLHTPWVSLPNLLAQRELVPEILQDDATPEALGAALLNYFDDPLLGDRLRREFSELHQQLRRDASEKAADAVCKLLHG</sequence>
<dbReference type="GO" id="GO:0008915">
    <property type="term" value="F:lipid-A-disaccharide synthase activity"/>
    <property type="evidence" value="ECO:0007669"/>
    <property type="project" value="UniProtKB-EC"/>
</dbReference>
<dbReference type="PANTHER" id="PTHR30372:SF4">
    <property type="entry name" value="LIPID-A-DISACCHARIDE SYNTHASE, MITOCHONDRIAL-RELATED"/>
    <property type="match status" value="1"/>
</dbReference>
<evidence type="ECO:0000313" key="13">
    <source>
        <dbReference type="Proteomes" id="UP000306791"/>
    </source>
</evidence>
<evidence type="ECO:0000256" key="2">
    <source>
        <dbReference type="ARBA" id="ARBA00007868"/>
    </source>
</evidence>
<comment type="function">
    <text evidence="1 11">Condensation of UDP-2,3-diacylglucosamine and 2,3-diacylglucosamine-1-phosphate to form lipid A disaccharide, a precursor of lipid A, a phosphorylated glycolipid that anchors the lipopolysaccharide to the outer membrane of the cell.</text>
</comment>
<keyword evidence="13" id="KW-1185">Reference proteome</keyword>
<evidence type="ECO:0000256" key="10">
    <source>
        <dbReference type="ARBA" id="ARBA00048975"/>
    </source>
</evidence>
<comment type="caution">
    <text evidence="12">The sequence shown here is derived from an EMBL/GenBank/DDBJ whole genome shotgun (WGS) entry which is preliminary data.</text>
</comment>
<organism evidence="12 13">
    <name type="scientific">Microbulbifer harenosus</name>
    <dbReference type="NCBI Taxonomy" id="2576840"/>
    <lineage>
        <taxon>Bacteria</taxon>
        <taxon>Pseudomonadati</taxon>
        <taxon>Pseudomonadota</taxon>
        <taxon>Gammaproteobacteria</taxon>
        <taxon>Cellvibrionales</taxon>
        <taxon>Microbulbiferaceae</taxon>
        <taxon>Microbulbifer</taxon>
    </lineage>
</organism>
<evidence type="ECO:0000256" key="3">
    <source>
        <dbReference type="ARBA" id="ARBA00012687"/>
    </source>
</evidence>
<evidence type="ECO:0000256" key="11">
    <source>
        <dbReference type="HAMAP-Rule" id="MF_00392"/>
    </source>
</evidence>
<comment type="catalytic activity">
    <reaction evidence="10 11">
        <text>a lipid X + a UDP-2-N,3-O-bis[(3R)-3-hydroxyacyl]-alpha-D-glucosamine = a lipid A disaccharide + UDP + H(+)</text>
        <dbReference type="Rhea" id="RHEA:67828"/>
        <dbReference type="ChEBI" id="CHEBI:15378"/>
        <dbReference type="ChEBI" id="CHEBI:58223"/>
        <dbReference type="ChEBI" id="CHEBI:137748"/>
        <dbReference type="ChEBI" id="CHEBI:176338"/>
        <dbReference type="ChEBI" id="CHEBI:176343"/>
        <dbReference type="EC" id="2.4.1.182"/>
    </reaction>
</comment>
<keyword evidence="7 11" id="KW-0328">Glycosyltransferase</keyword>
<evidence type="ECO:0000256" key="7">
    <source>
        <dbReference type="ARBA" id="ARBA00022676"/>
    </source>
</evidence>
<accession>A0ABY2UJ79</accession>
<dbReference type="Pfam" id="PF02684">
    <property type="entry name" value="LpxB"/>
    <property type="match status" value="1"/>
</dbReference>
<dbReference type="EC" id="2.4.1.182" evidence="3 11"/>
<evidence type="ECO:0000256" key="6">
    <source>
        <dbReference type="ARBA" id="ARBA00022556"/>
    </source>
</evidence>
<keyword evidence="8 11" id="KW-0808">Transferase</keyword>
<comment type="pathway">
    <text evidence="11">Bacterial outer membrane biogenesis; LPS lipid A biosynthesis.</text>
</comment>
<proteinExistence type="inferred from homology"/>
<name>A0ABY2UJ79_9GAMM</name>
<dbReference type="RefSeq" id="WP_138236538.1">
    <property type="nucleotide sequence ID" value="NZ_CP185860.1"/>
</dbReference>
<gene>
    <name evidence="11" type="primary">lpxB</name>
    <name evidence="12" type="ORF">FDY93_14865</name>
</gene>
<protein>
    <recommendedName>
        <fullName evidence="4 11">Lipid-A-disaccharide synthase</fullName>
        <ecNumber evidence="3 11">2.4.1.182</ecNumber>
    </recommendedName>
</protein>
<dbReference type="NCBIfam" id="TIGR00215">
    <property type="entry name" value="lpxB"/>
    <property type="match status" value="1"/>
</dbReference>
<keyword evidence="5 11" id="KW-0444">Lipid biosynthesis</keyword>
<dbReference type="PANTHER" id="PTHR30372">
    <property type="entry name" value="LIPID-A-DISACCHARIDE SYNTHASE"/>
    <property type="match status" value="1"/>
</dbReference>
<dbReference type="EMBL" id="VANI01000015">
    <property type="protein sequence ID" value="TLM76235.1"/>
    <property type="molecule type" value="Genomic_DNA"/>
</dbReference>
<keyword evidence="9 11" id="KW-0443">Lipid metabolism</keyword>
<evidence type="ECO:0000256" key="1">
    <source>
        <dbReference type="ARBA" id="ARBA00002056"/>
    </source>
</evidence>
<reference evidence="12 13" key="1">
    <citation type="submission" date="2019-05" db="EMBL/GenBank/DDBJ databases">
        <title>Microbulbifer harenosus sp. nov., an alginate-degrading bacterium isolated from coastal sand.</title>
        <authorList>
            <person name="Huang H."/>
            <person name="Mo K."/>
            <person name="Bao S."/>
        </authorList>
    </citation>
    <scope>NUCLEOTIDE SEQUENCE [LARGE SCALE GENOMIC DNA]</scope>
    <source>
        <strain evidence="12 13">HB161719</strain>
    </source>
</reference>
<keyword evidence="6 11" id="KW-0441">Lipid A biosynthesis</keyword>
<evidence type="ECO:0000256" key="5">
    <source>
        <dbReference type="ARBA" id="ARBA00022516"/>
    </source>
</evidence>
<dbReference type="HAMAP" id="MF_00392">
    <property type="entry name" value="LpxB"/>
    <property type="match status" value="1"/>
</dbReference>